<name>A0A7W0HWB6_9ACTN</name>
<protein>
    <submittedName>
        <fullName evidence="2">Uncharacterized protein</fullName>
    </submittedName>
</protein>
<dbReference type="EMBL" id="JACDUR010000012">
    <property type="protein sequence ID" value="MBA2897656.1"/>
    <property type="molecule type" value="Genomic_DNA"/>
</dbReference>
<sequence length="275" mass="30503">MFHTSAHQPDDTTSTVSTPVASPSSSLPLDVAGHAFALLMRGPQPLSVDGAALREGLPARPIPLDELRAILLHRSCSRTTRDHVWRHLIEQARTVRGAWMVAAVALARPMLGRLVTALATKLHTDHSEHPDRLARMDQEDLEAEVLVAFMEALIRVKLTWSHPLLRLSRLTQLAVLRTLTVEQPRLLDDPTLLNRAEASLQTLAYPAGHPDLLLAQAVAEEVITSDEAELIGFTRLEGIPLSAFCRRRGLLYCTVLKRRQRAENALYQAFLKPAQ</sequence>
<evidence type="ECO:0000313" key="3">
    <source>
        <dbReference type="Proteomes" id="UP000530928"/>
    </source>
</evidence>
<dbReference type="AlphaFoldDB" id="A0A7W0HWB6"/>
<evidence type="ECO:0000313" key="2">
    <source>
        <dbReference type="EMBL" id="MBA2897656.1"/>
    </source>
</evidence>
<dbReference type="RefSeq" id="WP_181616346.1">
    <property type="nucleotide sequence ID" value="NZ_BAABAM010000014.1"/>
</dbReference>
<accession>A0A7W0HWB6</accession>
<proteinExistence type="predicted"/>
<dbReference type="Proteomes" id="UP000530928">
    <property type="component" value="Unassembled WGS sequence"/>
</dbReference>
<reference evidence="2 3" key="1">
    <citation type="submission" date="2020-07" db="EMBL/GenBank/DDBJ databases">
        <title>Genomic Encyclopedia of Type Strains, Phase IV (KMG-IV): sequencing the most valuable type-strain genomes for metagenomic binning, comparative biology and taxonomic classification.</title>
        <authorList>
            <person name="Goeker M."/>
        </authorList>
    </citation>
    <scope>NUCLEOTIDE SEQUENCE [LARGE SCALE GENOMIC DNA]</scope>
    <source>
        <strain evidence="2 3">DSM 45533</strain>
    </source>
</reference>
<comment type="caution">
    <text evidence="2">The sequence shown here is derived from an EMBL/GenBank/DDBJ whole genome shotgun (WGS) entry which is preliminary data.</text>
</comment>
<feature type="region of interest" description="Disordered" evidence="1">
    <location>
        <begin position="1"/>
        <end position="24"/>
    </location>
</feature>
<keyword evidence="3" id="KW-1185">Reference proteome</keyword>
<gene>
    <name evidence="2" type="ORF">HNR30_009058</name>
</gene>
<organism evidence="2 3">
    <name type="scientific">Nonomuraea soli</name>
    <dbReference type="NCBI Taxonomy" id="1032476"/>
    <lineage>
        <taxon>Bacteria</taxon>
        <taxon>Bacillati</taxon>
        <taxon>Actinomycetota</taxon>
        <taxon>Actinomycetes</taxon>
        <taxon>Streptosporangiales</taxon>
        <taxon>Streptosporangiaceae</taxon>
        <taxon>Nonomuraea</taxon>
    </lineage>
</organism>
<evidence type="ECO:0000256" key="1">
    <source>
        <dbReference type="SAM" id="MobiDB-lite"/>
    </source>
</evidence>
<feature type="compositionally biased region" description="Low complexity" evidence="1">
    <location>
        <begin position="11"/>
        <end position="24"/>
    </location>
</feature>